<reference evidence="1" key="1">
    <citation type="submission" date="2016-07" db="EMBL/GenBank/DDBJ databases">
        <authorList>
            <person name="Bretaudeau A."/>
        </authorList>
    </citation>
    <scope>NUCLEOTIDE SEQUENCE</scope>
    <source>
        <strain evidence="1">Rice</strain>
        <tissue evidence="1">Whole body</tissue>
    </source>
</reference>
<accession>A0A2H1W5R7</accession>
<protein>
    <submittedName>
        <fullName evidence="1">SFRICE_036209</fullName>
    </submittedName>
</protein>
<proteinExistence type="predicted"/>
<sequence length="149" mass="16478">MDSHSIVALQAVINFSMVARSLEMWLVYGNRLSPYHMGLTTYIVKSGCTLYCGITCRNVVYNQLFTSSWIKKEVHIHEQYSATHDVAIIVLLLLLLGIKGPRPRRLFIAMLSCICTDTVVKVLLYCCRLTGVVAGKLVAVQCVAGSIPA</sequence>
<name>A0A2H1W5R7_SPOFR</name>
<gene>
    <name evidence="1" type="ORF">SFRICE_036209</name>
</gene>
<organism evidence="1">
    <name type="scientific">Spodoptera frugiperda</name>
    <name type="common">Fall armyworm</name>
    <dbReference type="NCBI Taxonomy" id="7108"/>
    <lineage>
        <taxon>Eukaryota</taxon>
        <taxon>Metazoa</taxon>
        <taxon>Ecdysozoa</taxon>
        <taxon>Arthropoda</taxon>
        <taxon>Hexapoda</taxon>
        <taxon>Insecta</taxon>
        <taxon>Pterygota</taxon>
        <taxon>Neoptera</taxon>
        <taxon>Endopterygota</taxon>
        <taxon>Lepidoptera</taxon>
        <taxon>Glossata</taxon>
        <taxon>Ditrysia</taxon>
        <taxon>Noctuoidea</taxon>
        <taxon>Noctuidae</taxon>
        <taxon>Amphipyrinae</taxon>
        <taxon>Spodoptera</taxon>
    </lineage>
</organism>
<dbReference type="AlphaFoldDB" id="A0A2H1W5R7"/>
<evidence type="ECO:0000313" key="1">
    <source>
        <dbReference type="EMBL" id="SOQ48296.1"/>
    </source>
</evidence>
<dbReference type="EMBL" id="ODYU01006445">
    <property type="protein sequence ID" value="SOQ48296.1"/>
    <property type="molecule type" value="Genomic_DNA"/>
</dbReference>